<dbReference type="RefSeq" id="WP_040098892.1">
    <property type="nucleotide sequence ID" value="NZ_JWJD01000003.1"/>
</dbReference>
<keyword evidence="1" id="KW-0472">Membrane</keyword>
<dbReference type="Proteomes" id="UP000035068">
    <property type="component" value="Unassembled WGS sequence"/>
</dbReference>
<evidence type="ECO:0000313" key="3">
    <source>
        <dbReference type="Proteomes" id="UP000035068"/>
    </source>
</evidence>
<keyword evidence="1" id="KW-0812">Transmembrane</keyword>
<proteinExistence type="predicted"/>
<comment type="caution">
    <text evidence="2">The sequence shown here is derived from an EMBL/GenBank/DDBJ whole genome shotgun (WGS) entry which is preliminary data.</text>
</comment>
<keyword evidence="3" id="KW-1185">Reference proteome</keyword>
<feature type="transmembrane region" description="Helical" evidence="1">
    <location>
        <begin position="28"/>
        <end position="47"/>
    </location>
</feature>
<gene>
    <name evidence="2" type="ORF">GFER_09295</name>
</gene>
<accession>A0A0C2HHE4</accession>
<keyword evidence="1" id="KW-1133">Transmembrane helix</keyword>
<feature type="transmembrane region" description="Helical" evidence="1">
    <location>
        <begin position="53"/>
        <end position="75"/>
    </location>
</feature>
<name>A0A0C2HHE4_9BACT</name>
<evidence type="ECO:0000256" key="1">
    <source>
        <dbReference type="SAM" id="Phobius"/>
    </source>
</evidence>
<protein>
    <submittedName>
        <fullName evidence="2">Uncharacterized protein</fullName>
    </submittedName>
</protein>
<dbReference type="EMBL" id="JWJD01000003">
    <property type="protein sequence ID" value="KIH76416.1"/>
    <property type="molecule type" value="Genomic_DNA"/>
</dbReference>
<dbReference type="AlphaFoldDB" id="A0A0C2HHE4"/>
<sequence length="118" mass="13666">MEETPEQQPEEDLAEYAPGMQALRRRRWFLWGLILIYIPLMWVTLELSGSDRVAGVVFAVWILLVCVAVVFAAFAKCPRCGNFFHMQGFMPLYLRRCLHCELHVTADKQALKKKSAHR</sequence>
<evidence type="ECO:0000313" key="2">
    <source>
        <dbReference type="EMBL" id="KIH76416.1"/>
    </source>
</evidence>
<organism evidence="2 3">
    <name type="scientific">Geoalkalibacter ferrihydriticus DSM 17813</name>
    <dbReference type="NCBI Taxonomy" id="1121915"/>
    <lineage>
        <taxon>Bacteria</taxon>
        <taxon>Pseudomonadati</taxon>
        <taxon>Thermodesulfobacteriota</taxon>
        <taxon>Desulfuromonadia</taxon>
        <taxon>Desulfuromonadales</taxon>
        <taxon>Geoalkalibacteraceae</taxon>
        <taxon>Geoalkalibacter</taxon>
    </lineage>
</organism>
<reference evidence="2 3" key="1">
    <citation type="submission" date="2014-12" db="EMBL/GenBank/DDBJ databases">
        <title>Genomes of Geoalkalibacter ferrihydriticus and Geoalkalibacter subterraneus, two haloalkaliphilic metal-reducing members of the Geobacteraceae.</title>
        <authorList>
            <person name="Badalamenti J.P."/>
            <person name="Torres C.I."/>
            <person name="Krajmalnik-Brown R."/>
            <person name="Bond D.R."/>
        </authorList>
    </citation>
    <scope>NUCLEOTIDE SEQUENCE [LARGE SCALE GENOMIC DNA]</scope>
    <source>
        <strain evidence="2 3">DSM 17813</strain>
    </source>
</reference>